<feature type="transmembrane region" description="Helical" evidence="6">
    <location>
        <begin position="288"/>
        <end position="307"/>
    </location>
</feature>
<keyword evidence="4 6" id="KW-1133">Transmembrane helix</keyword>
<dbReference type="PANTHER" id="PTHR23513">
    <property type="entry name" value="INTEGRAL MEMBRANE EFFLUX PROTEIN-RELATED"/>
    <property type="match status" value="1"/>
</dbReference>
<feature type="transmembrane region" description="Helical" evidence="6">
    <location>
        <begin position="376"/>
        <end position="400"/>
    </location>
</feature>
<dbReference type="InterPro" id="IPR036259">
    <property type="entry name" value="MFS_trans_sf"/>
</dbReference>
<dbReference type="InterPro" id="IPR011701">
    <property type="entry name" value="MFS"/>
</dbReference>
<evidence type="ECO:0000256" key="1">
    <source>
        <dbReference type="ARBA" id="ARBA00004651"/>
    </source>
</evidence>
<feature type="transmembrane region" description="Helical" evidence="6">
    <location>
        <begin position="412"/>
        <end position="435"/>
    </location>
</feature>
<evidence type="ECO:0000256" key="2">
    <source>
        <dbReference type="ARBA" id="ARBA00022475"/>
    </source>
</evidence>
<dbReference type="GO" id="GO:0022857">
    <property type="term" value="F:transmembrane transporter activity"/>
    <property type="evidence" value="ECO:0007669"/>
    <property type="project" value="InterPro"/>
</dbReference>
<evidence type="ECO:0000256" key="3">
    <source>
        <dbReference type="ARBA" id="ARBA00022692"/>
    </source>
</evidence>
<evidence type="ECO:0000256" key="4">
    <source>
        <dbReference type="ARBA" id="ARBA00022989"/>
    </source>
</evidence>
<comment type="caution">
    <text evidence="7">The sequence shown here is derived from an EMBL/GenBank/DDBJ whole genome shotgun (WGS) entry which is preliminary data.</text>
</comment>
<evidence type="ECO:0000256" key="6">
    <source>
        <dbReference type="SAM" id="Phobius"/>
    </source>
</evidence>
<keyword evidence="2" id="KW-1003">Cell membrane</keyword>
<keyword evidence="8" id="KW-1185">Reference proteome</keyword>
<reference evidence="7 8" key="1">
    <citation type="submission" date="2020-07" db="EMBL/GenBank/DDBJ databases">
        <title>Novel species isolated from subtropical streams in China.</title>
        <authorList>
            <person name="Lu H."/>
        </authorList>
    </citation>
    <scope>NUCLEOTIDE SEQUENCE [LARGE SCALE GENOMIC DNA]</scope>
    <source>
        <strain evidence="7 8">FT3S</strain>
    </source>
</reference>
<dbReference type="Pfam" id="PF07690">
    <property type="entry name" value="MFS_1"/>
    <property type="match status" value="1"/>
</dbReference>
<comment type="subcellular location">
    <subcellularLocation>
        <location evidence="1">Cell membrane</location>
        <topology evidence="1">Multi-pass membrane protein</topology>
    </subcellularLocation>
</comment>
<accession>A0A7W2I636</accession>
<feature type="transmembrane region" description="Helical" evidence="6">
    <location>
        <begin position="441"/>
        <end position="461"/>
    </location>
</feature>
<dbReference type="CDD" id="cd06173">
    <property type="entry name" value="MFS_MefA_like"/>
    <property type="match status" value="1"/>
</dbReference>
<feature type="transmembrane region" description="Helical" evidence="6">
    <location>
        <begin position="319"/>
        <end position="342"/>
    </location>
</feature>
<feature type="transmembrane region" description="Helical" evidence="6">
    <location>
        <begin position="349"/>
        <end position="370"/>
    </location>
</feature>
<sequence>MAASRPAPEPSRATLLRDPNFRWLLRGGAISMLGDQLTMIALPWLVLKLTGDTLALGLAIAFMSAPRALFILIGGALVDRHSPRRVLMLSKYANAALLAMLTLLVLNNAPTLTLALTSSLSITLALNGQVTLWLVYGLALGLGLAQAFGIPSGTSILPRVIAPQQLEQANGMLMGMRQLTTLAGPLLAALLIALAGDSGGAVRDARGLALAFGFDCASFLLSAWTLAKVRELPGASATHAAHPGAMPDTTATTHATTTHAANGSQLSVWRSVGAGLAMVWRDTALRLCFSYWGLVALFIGGAMQVALPALGNERLHGATAFGLLMAANGAGSLAGMAGAAIAGARLRMASFGGMVLLADMIVGALVMPLGRIHSTWQGAVLLLAVGTVSGYMQVSVFTWIQRRVPPHMMGRTMSIFMFIFMGLAPLSASATGWLLQSITLAQLFAGGGATLIALAALAWLFTPMRAIGTVGATPTAQQN</sequence>
<feature type="transmembrane region" description="Helical" evidence="6">
    <location>
        <begin position="89"/>
        <end position="110"/>
    </location>
</feature>
<name>A0A7W2I636_9BURK</name>
<gene>
    <name evidence="7" type="ORF">H3H36_06825</name>
</gene>
<evidence type="ECO:0000313" key="8">
    <source>
        <dbReference type="Proteomes" id="UP000566711"/>
    </source>
</evidence>
<proteinExistence type="predicted"/>
<dbReference type="SUPFAM" id="SSF103473">
    <property type="entry name" value="MFS general substrate transporter"/>
    <property type="match status" value="1"/>
</dbReference>
<organism evidence="7 8">
    <name type="scientific">Rugamonas fusca</name>
    <dbReference type="NCBI Taxonomy" id="2758568"/>
    <lineage>
        <taxon>Bacteria</taxon>
        <taxon>Pseudomonadati</taxon>
        <taxon>Pseudomonadota</taxon>
        <taxon>Betaproteobacteria</taxon>
        <taxon>Burkholderiales</taxon>
        <taxon>Oxalobacteraceae</taxon>
        <taxon>Telluria group</taxon>
        <taxon>Rugamonas</taxon>
    </lineage>
</organism>
<dbReference type="Gene3D" id="1.20.1250.20">
    <property type="entry name" value="MFS general substrate transporter like domains"/>
    <property type="match status" value="1"/>
</dbReference>
<evidence type="ECO:0000256" key="5">
    <source>
        <dbReference type="ARBA" id="ARBA00023136"/>
    </source>
</evidence>
<feature type="transmembrane region" description="Helical" evidence="6">
    <location>
        <begin position="208"/>
        <end position="227"/>
    </location>
</feature>
<keyword evidence="5 6" id="KW-0472">Membrane</keyword>
<protein>
    <submittedName>
        <fullName evidence="7">MFS transporter</fullName>
    </submittedName>
</protein>
<keyword evidence="3 6" id="KW-0812">Transmembrane</keyword>
<feature type="transmembrane region" description="Helical" evidence="6">
    <location>
        <begin position="53"/>
        <end position="77"/>
    </location>
</feature>
<dbReference type="RefSeq" id="WP_182215575.1">
    <property type="nucleotide sequence ID" value="NZ_JACEZS010000004.1"/>
</dbReference>
<dbReference type="PANTHER" id="PTHR23513:SF6">
    <property type="entry name" value="MAJOR FACILITATOR SUPERFAMILY ASSOCIATED DOMAIN-CONTAINING PROTEIN"/>
    <property type="match status" value="1"/>
</dbReference>
<feature type="transmembrane region" description="Helical" evidence="6">
    <location>
        <begin position="179"/>
        <end position="196"/>
    </location>
</feature>
<dbReference type="Proteomes" id="UP000566711">
    <property type="component" value="Unassembled WGS sequence"/>
</dbReference>
<dbReference type="AlphaFoldDB" id="A0A7W2I636"/>
<evidence type="ECO:0000313" key="7">
    <source>
        <dbReference type="EMBL" id="MBA5605076.1"/>
    </source>
</evidence>
<dbReference type="GO" id="GO:0005886">
    <property type="term" value="C:plasma membrane"/>
    <property type="evidence" value="ECO:0007669"/>
    <property type="project" value="UniProtKB-SubCell"/>
</dbReference>
<dbReference type="EMBL" id="JACEZS010000004">
    <property type="protein sequence ID" value="MBA5605076.1"/>
    <property type="molecule type" value="Genomic_DNA"/>
</dbReference>
<feature type="transmembrane region" description="Helical" evidence="6">
    <location>
        <begin position="130"/>
        <end position="150"/>
    </location>
</feature>
<feature type="transmembrane region" description="Helical" evidence="6">
    <location>
        <begin position="23"/>
        <end position="47"/>
    </location>
</feature>